<feature type="transmembrane region" description="Helical" evidence="1">
    <location>
        <begin position="186"/>
        <end position="208"/>
    </location>
</feature>
<proteinExistence type="predicted"/>
<protein>
    <submittedName>
        <fullName evidence="2">Putative short-chain fatty acid transporter</fullName>
    </submittedName>
</protein>
<keyword evidence="1" id="KW-0812">Transmembrane</keyword>
<sequence length="210" mass="22603">MVTVGDRMNNSKIIALLLAALGFTYIYYHFSTKGFSLDLNIVNAIFFFAGIALHGTMADYVQAVKDATPGVSGVIFQFPLYAGIMGMVRYSGLVDVFSAAIVSISTLNTFYLWTFISSSIVNLFVPSGGGQWAVQGPIAMKSAEMMGASYIKSALAVAYGNTWTNMLQPFWAIALLGITGLKARDVIGYATAVMILSFVVFAIPLLFLPV</sequence>
<dbReference type="PANTHER" id="PTHR41983">
    <property type="entry name" value="SHORT-CHAIN FATTY ACID TRANSPORTER-RELATED"/>
    <property type="match status" value="1"/>
</dbReference>
<dbReference type="GO" id="GO:0005886">
    <property type="term" value="C:plasma membrane"/>
    <property type="evidence" value="ECO:0007669"/>
    <property type="project" value="TreeGrafter"/>
</dbReference>
<organism evidence="2">
    <name type="scientific">bioreactor metagenome</name>
    <dbReference type="NCBI Taxonomy" id="1076179"/>
    <lineage>
        <taxon>unclassified sequences</taxon>
        <taxon>metagenomes</taxon>
        <taxon>ecological metagenomes</taxon>
    </lineage>
</organism>
<feature type="transmembrane region" description="Helical" evidence="1">
    <location>
        <begin position="67"/>
        <end position="84"/>
    </location>
</feature>
<gene>
    <name evidence="2" type="primary">atoE_6</name>
    <name evidence="2" type="ORF">SDC9_136557</name>
</gene>
<evidence type="ECO:0000313" key="2">
    <source>
        <dbReference type="EMBL" id="MPM89448.1"/>
    </source>
</evidence>
<accession>A0A645DK63</accession>
<feature type="transmembrane region" description="Helical" evidence="1">
    <location>
        <begin position="12"/>
        <end position="30"/>
    </location>
</feature>
<reference evidence="2" key="1">
    <citation type="submission" date="2019-08" db="EMBL/GenBank/DDBJ databases">
        <authorList>
            <person name="Kucharzyk K."/>
            <person name="Murdoch R.W."/>
            <person name="Higgins S."/>
            <person name="Loffler F."/>
        </authorList>
    </citation>
    <scope>NUCLEOTIDE SEQUENCE</scope>
</reference>
<name>A0A645DK63_9ZZZZ</name>
<comment type="caution">
    <text evidence="2">The sequence shown here is derived from an EMBL/GenBank/DDBJ whole genome shotgun (WGS) entry which is preliminary data.</text>
</comment>
<dbReference type="EMBL" id="VSSQ01036866">
    <property type="protein sequence ID" value="MPM89448.1"/>
    <property type="molecule type" value="Genomic_DNA"/>
</dbReference>
<dbReference type="PANTHER" id="PTHR41983:SF2">
    <property type="entry name" value="SHORT-CHAIN FATTY ACID TRANSPORTER-RELATED"/>
    <property type="match status" value="1"/>
</dbReference>
<dbReference type="AlphaFoldDB" id="A0A645DK63"/>
<keyword evidence="1" id="KW-1133">Transmembrane helix</keyword>
<dbReference type="InterPro" id="IPR006160">
    <property type="entry name" value="SCFA_transpt_AtoE"/>
</dbReference>
<evidence type="ECO:0000256" key="1">
    <source>
        <dbReference type="SAM" id="Phobius"/>
    </source>
</evidence>
<keyword evidence="1" id="KW-0472">Membrane</keyword>
<dbReference type="Pfam" id="PF02667">
    <property type="entry name" value="SCFA_trans"/>
    <property type="match status" value="1"/>
</dbReference>
<feature type="transmembrane region" description="Helical" evidence="1">
    <location>
        <begin position="37"/>
        <end position="55"/>
    </location>
</feature>